<dbReference type="KEGG" id="vde:111250251"/>
<name>A0A7M7K3G7_VARDE</name>
<dbReference type="GeneID" id="111250251"/>
<proteinExistence type="predicted"/>
<dbReference type="InParanoid" id="A0A7M7K3G7"/>
<protein>
    <submittedName>
        <fullName evidence="1">Uncharacterized protein</fullName>
    </submittedName>
</protein>
<evidence type="ECO:0000313" key="2">
    <source>
        <dbReference type="Proteomes" id="UP000594260"/>
    </source>
</evidence>
<dbReference type="RefSeq" id="XP_022660904.1">
    <property type="nucleotide sequence ID" value="XM_022805169.1"/>
</dbReference>
<evidence type="ECO:0000313" key="1">
    <source>
        <dbReference type="EnsemblMetazoa" id="XP_022660904"/>
    </source>
</evidence>
<accession>A0A7M7K3G7</accession>
<dbReference type="EnsemblMetazoa" id="XM_022805169">
    <property type="protein sequence ID" value="XP_022660904"/>
    <property type="gene ID" value="LOC111250251"/>
</dbReference>
<sequence>MNVVNDEYLSQRETVIHRSAIYPPRGHTNQAINFQEADPSFKWITKCVNEHSDNEKCYVLYDSLNTAERAEVIKVELKTIAPEVRWTYHVQDIGQAVPSVTIDWQRIPASNETLFIYKYSKTT</sequence>
<organism evidence="1 2">
    <name type="scientific">Varroa destructor</name>
    <name type="common">Honeybee mite</name>
    <dbReference type="NCBI Taxonomy" id="109461"/>
    <lineage>
        <taxon>Eukaryota</taxon>
        <taxon>Metazoa</taxon>
        <taxon>Ecdysozoa</taxon>
        <taxon>Arthropoda</taxon>
        <taxon>Chelicerata</taxon>
        <taxon>Arachnida</taxon>
        <taxon>Acari</taxon>
        <taxon>Parasitiformes</taxon>
        <taxon>Mesostigmata</taxon>
        <taxon>Gamasina</taxon>
        <taxon>Dermanyssoidea</taxon>
        <taxon>Varroidae</taxon>
        <taxon>Varroa</taxon>
    </lineage>
</organism>
<dbReference type="AlphaFoldDB" id="A0A7M7K3G7"/>
<reference evidence="1" key="1">
    <citation type="submission" date="2021-01" db="UniProtKB">
        <authorList>
            <consortium name="EnsemblMetazoa"/>
        </authorList>
    </citation>
    <scope>IDENTIFICATION</scope>
</reference>
<dbReference type="Proteomes" id="UP000594260">
    <property type="component" value="Unplaced"/>
</dbReference>
<keyword evidence="2" id="KW-1185">Reference proteome</keyword>